<dbReference type="Proteomes" id="UP001218188">
    <property type="component" value="Unassembled WGS sequence"/>
</dbReference>
<sequence>MASAWPVIEEEPLTPSERAAEQRELIRIRLTDPMFVTQSLRQHEGRKGQGPEKCAWCRSTTEPHLYRCRDRNCRGGLPGCATCIAVVHEKKPEHWLEEWCENRYWKLVALADVGYVYQRGHDGNACPNPAEDTSVEVVQTRFGEAKIFGTMPASAAQRCVDEEERKLRRKATYRKYRRTHLDDRREKGRRRMAALRARQTDEQRVARLARHREAQKKYREEYREQIAHRARRAAVRKNAAAGKETQLRPKARQYWSDPELMTEEEDEDEGDDW</sequence>
<feature type="compositionally biased region" description="Acidic residues" evidence="1">
    <location>
        <begin position="260"/>
        <end position="273"/>
    </location>
</feature>
<feature type="region of interest" description="Disordered" evidence="1">
    <location>
        <begin position="182"/>
        <end position="202"/>
    </location>
</feature>
<evidence type="ECO:0000313" key="2">
    <source>
        <dbReference type="EMBL" id="KAJ7025054.1"/>
    </source>
</evidence>
<dbReference type="AlphaFoldDB" id="A0AAD6SC01"/>
<protein>
    <submittedName>
        <fullName evidence="2">Uncharacterized protein</fullName>
    </submittedName>
</protein>
<evidence type="ECO:0000313" key="3">
    <source>
        <dbReference type="Proteomes" id="UP001218188"/>
    </source>
</evidence>
<gene>
    <name evidence="2" type="ORF">C8F04DRAFT_1269661</name>
</gene>
<comment type="caution">
    <text evidence="2">The sequence shown here is derived from an EMBL/GenBank/DDBJ whole genome shotgun (WGS) entry which is preliminary data.</text>
</comment>
<keyword evidence="3" id="KW-1185">Reference proteome</keyword>
<name>A0AAD6SC01_9AGAR</name>
<reference evidence="2" key="1">
    <citation type="submission" date="2023-03" db="EMBL/GenBank/DDBJ databases">
        <title>Massive genome expansion in bonnet fungi (Mycena s.s.) driven by repeated elements and novel gene families across ecological guilds.</title>
        <authorList>
            <consortium name="Lawrence Berkeley National Laboratory"/>
            <person name="Harder C.B."/>
            <person name="Miyauchi S."/>
            <person name="Viragh M."/>
            <person name="Kuo A."/>
            <person name="Thoen E."/>
            <person name="Andreopoulos B."/>
            <person name="Lu D."/>
            <person name="Skrede I."/>
            <person name="Drula E."/>
            <person name="Henrissat B."/>
            <person name="Morin E."/>
            <person name="Kohler A."/>
            <person name="Barry K."/>
            <person name="LaButti K."/>
            <person name="Morin E."/>
            <person name="Salamov A."/>
            <person name="Lipzen A."/>
            <person name="Mereny Z."/>
            <person name="Hegedus B."/>
            <person name="Baldrian P."/>
            <person name="Stursova M."/>
            <person name="Weitz H."/>
            <person name="Taylor A."/>
            <person name="Grigoriev I.V."/>
            <person name="Nagy L.G."/>
            <person name="Martin F."/>
            <person name="Kauserud H."/>
        </authorList>
    </citation>
    <scope>NUCLEOTIDE SEQUENCE</scope>
    <source>
        <strain evidence="2">CBHHK200</strain>
    </source>
</reference>
<organism evidence="2 3">
    <name type="scientific">Mycena alexandri</name>
    <dbReference type="NCBI Taxonomy" id="1745969"/>
    <lineage>
        <taxon>Eukaryota</taxon>
        <taxon>Fungi</taxon>
        <taxon>Dikarya</taxon>
        <taxon>Basidiomycota</taxon>
        <taxon>Agaricomycotina</taxon>
        <taxon>Agaricomycetes</taxon>
        <taxon>Agaricomycetidae</taxon>
        <taxon>Agaricales</taxon>
        <taxon>Marasmiineae</taxon>
        <taxon>Mycenaceae</taxon>
        <taxon>Mycena</taxon>
    </lineage>
</organism>
<feature type="region of interest" description="Disordered" evidence="1">
    <location>
        <begin position="233"/>
        <end position="273"/>
    </location>
</feature>
<dbReference type="EMBL" id="JARJCM010000160">
    <property type="protein sequence ID" value="KAJ7025054.1"/>
    <property type="molecule type" value="Genomic_DNA"/>
</dbReference>
<evidence type="ECO:0000256" key="1">
    <source>
        <dbReference type="SAM" id="MobiDB-lite"/>
    </source>
</evidence>
<proteinExistence type="predicted"/>
<accession>A0AAD6SC01</accession>